<dbReference type="Proteomes" id="UP000019804">
    <property type="component" value="Unassembled WGS sequence"/>
</dbReference>
<evidence type="ECO:0000313" key="5">
    <source>
        <dbReference type="Proteomes" id="UP000019804"/>
    </source>
</evidence>
<keyword evidence="2" id="KW-0843">Virulence</keyword>
<dbReference type="PANTHER" id="PTHR11941">
    <property type="entry name" value="ENOYL-COA HYDRATASE-RELATED"/>
    <property type="match status" value="1"/>
</dbReference>
<reference evidence="5" key="1">
    <citation type="journal article" date="2014" name="Nat. Commun.">
        <title>Genomic adaptations of the halophilic Dead Sea filamentous fungus Eurotium rubrum.</title>
        <authorList>
            <person name="Kis-Papo T."/>
            <person name="Weig A.R."/>
            <person name="Riley R."/>
            <person name="Persoh D."/>
            <person name="Salamov A."/>
            <person name="Sun H."/>
            <person name="Lipzen A."/>
            <person name="Wasser S.P."/>
            <person name="Rambold G."/>
            <person name="Grigoriev I.V."/>
            <person name="Nevo E."/>
        </authorList>
    </citation>
    <scope>NUCLEOTIDE SEQUENCE [LARGE SCALE GENOMIC DNA]</scope>
    <source>
        <strain evidence="5">CBS 135680</strain>
    </source>
</reference>
<dbReference type="HOGENOM" id="CLU_009834_7_6_1"/>
<evidence type="ECO:0000256" key="2">
    <source>
        <dbReference type="ARBA" id="ARBA00023026"/>
    </source>
</evidence>
<dbReference type="GO" id="GO:0016836">
    <property type="term" value="F:hydro-lyase activity"/>
    <property type="evidence" value="ECO:0007669"/>
    <property type="project" value="UniProtKB-ARBA"/>
</dbReference>
<dbReference type="GO" id="GO:0006635">
    <property type="term" value="P:fatty acid beta-oxidation"/>
    <property type="evidence" value="ECO:0007669"/>
    <property type="project" value="TreeGrafter"/>
</dbReference>
<dbReference type="FunFam" id="1.10.12.10:FF:000001">
    <property type="entry name" value="Probable enoyl-CoA hydratase, mitochondrial"/>
    <property type="match status" value="1"/>
</dbReference>
<evidence type="ECO:0000313" key="4">
    <source>
        <dbReference type="EMBL" id="EYE94671.1"/>
    </source>
</evidence>
<dbReference type="GO" id="GO:0005739">
    <property type="term" value="C:mitochondrion"/>
    <property type="evidence" value="ECO:0007669"/>
    <property type="project" value="TreeGrafter"/>
</dbReference>
<keyword evidence="5" id="KW-1185">Reference proteome</keyword>
<dbReference type="SUPFAM" id="SSF52096">
    <property type="entry name" value="ClpP/crotonase"/>
    <property type="match status" value="1"/>
</dbReference>
<sequence length="308" mass="33171">MPPRLIHLSSPLLRTTPVQSFRITLTRYSYSTSSDNDVIKTQQIPAPGSGSIRVLQLNRPNARNALSKSLLDSLTKQVQSISAEGGTGPTRALVLASSTDTAFCAGADLKERAGMSKAEVSEFLAKLRGTFRDISALPIPTISSISSVALGGGLELGLTTHFRVFSSSTIVGLPETRLAIIPGAGGTYRLPALIGVNRARDMILTGRRVSGPESYFIGLCDRLVEVLPEEEQQEGVAREKVLKESIKLAMDICEGGPLAIKEALNAVQGYQRGEAAENEAYDGVMETDDRIEALRAFIEKRKPAFRGR</sequence>
<evidence type="ECO:0000256" key="1">
    <source>
        <dbReference type="ARBA" id="ARBA00005254"/>
    </source>
</evidence>
<dbReference type="InterPro" id="IPR029045">
    <property type="entry name" value="ClpP/crotonase-like_dom_sf"/>
</dbReference>
<dbReference type="GeneID" id="63697194"/>
<comment type="similarity">
    <text evidence="1">Belongs to the enoyl-CoA hydratase/isomerase family.</text>
</comment>
<proteinExistence type="inferred from homology"/>
<dbReference type="CDD" id="cd06558">
    <property type="entry name" value="crotonase-like"/>
    <property type="match status" value="1"/>
</dbReference>
<dbReference type="STRING" id="1388766.A0A017SD08"/>
<dbReference type="FunFam" id="3.90.226.10:FF:000058">
    <property type="entry name" value="Enoyl-CoA hydratase/isomerase family protein"/>
    <property type="match status" value="1"/>
</dbReference>
<accession>A0A017SD08</accession>
<dbReference type="InterPro" id="IPR014748">
    <property type="entry name" value="Enoyl-CoA_hydra_C"/>
</dbReference>
<dbReference type="OrthoDB" id="410701at2759"/>
<gene>
    <name evidence="4" type="ORF">EURHEDRAFT_413029</name>
</gene>
<dbReference type="RefSeq" id="XP_040638359.1">
    <property type="nucleotide sequence ID" value="XM_040782070.1"/>
</dbReference>
<dbReference type="EMBL" id="KK088425">
    <property type="protein sequence ID" value="EYE94671.1"/>
    <property type="molecule type" value="Genomic_DNA"/>
</dbReference>
<keyword evidence="3" id="KW-0456">Lyase</keyword>
<protein>
    <submittedName>
        <fullName evidence="4">Putative mitochondrial methylglutaconyl-CoA hydratase</fullName>
    </submittedName>
</protein>
<dbReference type="Gene3D" id="3.90.226.10">
    <property type="entry name" value="2-enoyl-CoA Hydratase, Chain A, domain 1"/>
    <property type="match status" value="1"/>
</dbReference>
<dbReference type="AlphaFoldDB" id="A0A017SD08"/>
<dbReference type="PANTHER" id="PTHR11941:SF171">
    <property type="entry name" value="SD19268P"/>
    <property type="match status" value="1"/>
</dbReference>
<organism evidence="4 5">
    <name type="scientific">Aspergillus ruber (strain CBS 135680)</name>
    <dbReference type="NCBI Taxonomy" id="1388766"/>
    <lineage>
        <taxon>Eukaryota</taxon>
        <taxon>Fungi</taxon>
        <taxon>Dikarya</taxon>
        <taxon>Ascomycota</taxon>
        <taxon>Pezizomycotina</taxon>
        <taxon>Eurotiomycetes</taxon>
        <taxon>Eurotiomycetidae</taxon>
        <taxon>Eurotiales</taxon>
        <taxon>Aspergillaceae</taxon>
        <taxon>Aspergillus</taxon>
        <taxon>Aspergillus subgen. Aspergillus</taxon>
    </lineage>
</organism>
<dbReference type="InterPro" id="IPR001753">
    <property type="entry name" value="Enoyl-CoA_hydra/iso"/>
</dbReference>
<evidence type="ECO:0000256" key="3">
    <source>
        <dbReference type="ARBA" id="ARBA00023239"/>
    </source>
</evidence>
<dbReference type="Pfam" id="PF00378">
    <property type="entry name" value="ECH_1"/>
    <property type="match status" value="1"/>
</dbReference>
<name>A0A017SD08_ASPRC</name>
<dbReference type="Gene3D" id="1.10.12.10">
    <property type="entry name" value="Lyase 2-enoyl-coa Hydratase, Chain A, domain 2"/>
    <property type="match status" value="1"/>
</dbReference>